<evidence type="ECO:0000256" key="3">
    <source>
        <dbReference type="ARBA" id="ARBA00004275"/>
    </source>
</evidence>
<evidence type="ECO:0000256" key="4">
    <source>
        <dbReference type="ARBA" id="ARBA00004846"/>
    </source>
</evidence>
<keyword evidence="7 13" id="KW-0274">FAD</keyword>
<dbReference type="InterPro" id="IPR055060">
    <property type="entry name" value="ACOX_C_alpha1"/>
</dbReference>
<keyword evidence="21" id="KW-1185">Reference proteome</keyword>
<dbReference type="GO" id="GO:0005777">
    <property type="term" value="C:peroxisome"/>
    <property type="evidence" value="ECO:0007669"/>
    <property type="project" value="UniProtKB-SubCell"/>
</dbReference>
<feature type="domain" description="Acyl-coenzyme A oxidase N-terminal" evidence="18">
    <location>
        <begin position="25"/>
        <end position="135"/>
    </location>
</feature>
<dbReference type="FunFam" id="1.20.140.10:FF:000015">
    <property type="entry name" value="Acyl-coenzyme A oxidase"/>
    <property type="match status" value="1"/>
</dbReference>
<keyword evidence="11" id="KW-0576">Peroxisome</keyword>
<evidence type="ECO:0000256" key="15">
    <source>
        <dbReference type="PIRSR" id="PIRSR000168-2"/>
    </source>
</evidence>
<dbReference type="FunFam" id="1.20.140.10:FF:000013">
    <property type="entry name" value="Acyl-coenzyme A oxidase"/>
    <property type="match status" value="1"/>
</dbReference>
<feature type="binding site" evidence="15">
    <location>
        <position position="191"/>
    </location>
    <ligand>
        <name>FAD</name>
        <dbReference type="ChEBI" id="CHEBI:57692"/>
    </ligand>
</feature>
<evidence type="ECO:0000256" key="1">
    <source>
        <dbReference type="ARBA" id="ARBA00001201"/>
    </source>
</evidence>
<dbReference type="FunFam" id="1.10.540.10:FF:000018">
    <property type="entry name" value="Acyl-coenzyme A oxidase"/>
    <property type="match status" value="1"/>
</dbReference>
<evidence type="ECO:0000256" key="12">
    <source>
        <dbReference type="ARBA" id="ARBA00063271"/>
    </source>
</evidence>
<dbReference type="Pfam" id="PF22924">
    <property type="entry name" value="ACOX_C_alpha1"/>
    <property type="match status" value="1"/>
</dbReference>
<dbReference type="Gene3D" id="2.40.110.10">
    <property type="entry name" value="Butyryl-CoA Dehydrogenase, subunit A, domain 2"/>
    <property type="match status" value="1"/>
</dbReference>
<evidence type="ECO:0000256" key="7">
    <source>
        <dbReference type="ARBA" id="ARBA00022827"/>
    </source>
</evidence>
<organism evidence="20 21">
    <name type="scientific">Filobasidium floriforme</name>
    <dbReference type="NCBI Taxonomy" id="5210"/>
    <lineage>
        <taxon>Eukaryota</taxon>
        <taxon>Fungi</taxon>
        <taxon>Dikarya</taxon>
        <taxon>Basidiomycota</taxon>
        <taxon>Agaricomycotina</taxon>
        <taxon>Tremellomycetes</taxon>
        <taxon>Filobasidiales</taxon>
        <taxon>Filobasidiaceae</taxon>
        <taxon>Filobasidium</taxon>
    </lineage>
</organism>
<proteinExistence type="inferred from homology"/>
<keyword evidence="6 13" id="KW-0285">Flavoprotein</keyword>
<dbReference type="FunFam" id="2.40.110.10:FF:000003">
    <property type="entry name" value="Acyl-coenzyme A oxidase"/>
    <property type="match status" value="1"/>
</dbReference>
<dbReference type="InterPro" id="IPR002655">
    <property type="entry name" value="Acyl-CoA_oxidase_C"/>
</dbReference>
<evidence type="ECO:0000256" key="5">
    <source>
        <dbReference type="ARBA" id="ARBA00006288"/>
    </source>
</evidence>
<dbReference type="Pfam" id="PF02770">
    <property type="entry name" value="Acyl-CoA_dh_M"/>
    <property type="match status" value="1"/>
</dbReference>
<keyword evidence="9" id="KW-0560">Oxidoreductase</keyword>
<dbReference type="Proteomes" id="UP000812966">
    <property type="component" value="Unassembled WGS sequence"/>
</dbReference>
<evidence type="ECO:0000259" key="17">
    <source>
        <dbReference type="Pfam" id="PF02770"/>
    </source>
</evidence>
<dbReference type="InterPro" id="IPR012258">
    <property type="entry name" value="Acyl-CoA_oxidase"/>
</dbReference>
<comment type="pathway">
    <text evidence="4">Lipid metabolism; peroxisomal fatty acid beta-oxidation.</text>
</comment>
<evidence type="ECO:0000256" key="2">
    <source>
        <dbReference type="ARBA" id="ARBA00001974"/>
    </source>
</evidence>
<dbReference type="GO" id="GO:0055088">
    <property type="term" value="P:lipid homeostasis"/>
    <property type="evidence" value="ECO:0007669"/>
    <property type="project" value="TreeGrafter"/>
</dbReference>
<feature type="binding site" evidence="15">
    <location>
        <position position="152"/>
    </location>
    <ligand>
        <name>FAD</name>
        <dbReference type="ChEBI" id="CHEBI:57692"/>
    </ligand>
</feature>
<evidence type="ECO:0000313" key="20">
    <source>
        <dbReference type="EMBL" id="KAG7530808.1"/>
    </source>
</evidence>
<sequence length="681" mass="75708">MSLPNSGNPSPMETMAKERVNIPFDIRKMGVILHGSEESLALKERFMLEMSRDPVMQLRDVHDLSKDELRERTMEKIAEMRHYVKTEDSKTFARRCQTVGLSDAGFQTRFGVSTGLFLGAIRNGSTKEQWDYWVNKGVLQMPERIIGCFGMTELEHGSNVAGLLTTATLDKKTDEFIIHTPNLGATKWWIGGAAQSATHCSVFAQLMVDGKRYGTKTFIVPIRDPKTFKTLPGILIGDIGRKMGRDGVDNGYLQFSYVRVPRDYMMMKYTQVSKSGEVTDTAAPQMAYGALISGRVGMVTDSAVIAKKGLTIAIRYGIVRRQFSAGSDDIETQILDYPIHQRRLMPLMAQAIAIGFASMTLQKKYEDVMESRSHLGPSQLDPANHAAEIKELHVMAAGLKAFSTWACLDMLEKSRQTCGGHGYSAYSTFPQLISDFAVQCTWEGDNTVLMLQSGRALVSYLEDVKKGKNVPDGVAYLKTASSSSGSKSDGSLSLKDIERGFEKVTSGAVEDAYAEYSSFLKKGQNKEKALESCSNLRFVAARLHSITWLFKNFVTALNKTPAGPERKVLEQVCRLYGLWQVELEAAQFLSSGYFGKEHLAKIQTEINDLCLAMRKCAIPLTDAFFNTDFILNSPLGRYDGDVYNAYFDTVRRANPAGPHPYFDRVIKPLLEAPPVNLKGKL</sequence>
<keyword evidence="8" id="KW-0276">Fatty acid metabolism</keyword>
<comment type="similarity">
    <text evidence="5 13">Belongs to the acyl-CoA oxidase family.</text>
</comment>
<feature type="domain" description="Acyl-CoA oxidase C-terminal" evidence="16">
    <location>
        <begin position="495"/>
        <end position="670"/>
    </location>
</feature>
<feature type="active site" description="Proton acceptor" evidence="14">
    <location>
        <position position="443"/>
    </location>
</feature>
<evidence type="ECO:0000256" key="13">
    <source>
        <dbReference type="PIRNR" id="PIRNR000168"/>
    </source>
</evidence>
<comment type="caution">
    <text evidence="20">The sequence shown here is derived from an EMBL/GenBank/DDBJ whole genome shotgun (WGS) entry which is preliminary data.</text>
</comment>
<dbReference type="GO" id="GO:0003997">
    <property type="term" value="F:acyl-CoA oxidase activity"/>
    <property type="evidence" value="ECO:0007669"/>
    <property type="project" value="UniProtKB-EC"/>
</dbReference>
<dbReference type="PANTHER" id="PTHR10909">
    <property type="entry name" value="ELECTRON TRANSPORT OXIDOREDUCTASE"/>
    <property type="match status" value="1"/>
</dbReference>
<feature type="domain" description="Acyl-CoA oxidase C-alpha1" evidence="19">
    <location>
        <begin position="288"/>
        <end position="458"/>
    </location>
</feature>
<protein>
    <recommendedName>
        <fullName evidence="13">Acyl-coenzyme A oxidase</fullName>
    </recommendedName>
</protein>
<dbReference type="InterPro" id="IPR036250">
    <property type="entry name" value="AcylCo_DH-like_C"/>
</dbReference>
<evidence type="ECO:0000256" key="6">
    <source>
        <dbReference type="ARBA" id="ARBA00022630"/>
    </source>
</evidence>
<evidence type="ECO:0000259" key="18">
    <source>
        <dbReference type="Pfam" id="PF14749"/>
    </source>
</evidence>
<dbReference type="PANTHER" id="PTHR10909:SF352">
    <property type="entry name" value="ACYL-COENZYME A OXIDASE-LIKE PROTEIN"/>
    <property type="match status" value="1"/>
</dbReference>
<dbReference type="PIRSF" id="PIRSF000168">
    <property type="entry name" value="Acyl-CoA_oxidase"/>
    <property type="match status" value="1"/>
</dbReference>
<evidence type="ECO:0000256" key="8">
    <source>
        <dbReference type="ARBA" id="ARBA00022832"/>
    </source>
</evidence>
<dbReference type="Gene3D" id="1.10.540.10">
    <property type="entry name" value="Acyl-CoA dehydrogenase/oxidase, N-terminal domain"/>
    <property type="match status" value="1"/>
</dbReference>
<dbReference type="AlphaFoldDB" id="A0A8K0JIK9"/>
<gene>
    <name evidence="20" type="ORF">FFLO_04787</name>
</gene>
<dbReference type="Pfam" id="PF01756">
    <property type="entry name" value="ACOX"/>
    <property type="match status" value="1"/>
</dbReference>
<comment type="subcellular location">
    <subcellularLocation>
        <location evidence="3">Peroxisome</location>
    </subcellularLocation>
</comment>
<dbReference type="Gene3D" id="1.20.140.10">
    <property type="entry name" value="Butyryl-CoA Dehydrogenase, subunit A, domain 3"/>
    <property type="match status" value="2"/>
</dbReference>
<evidence type="ECO:0000259" key="19">
    <source>
        <dbReference type="Pfam" id="PF22924"/>
    </source>
</evidence>
<dbReference type="SUPFAM" id="SSF47203">
    <property type="entry name" value="Acyl-CoA dehydrogenase C-terminal domain-like"/>
    <property type="match status" value="2"/>
</dbReference>
<evidence type="ECO:0000256" key="9">
    <source>
        <dbReference type="ARBA" id="ARBA00023002"/>
    </source>
</evidence>
<evidence type="ECO:0000256" key="11">
    <source>
        <dbReference type="ARBA" id="ARBA00023140"/>
    </source>
</evidence>
<evidence type="ECO:0000256" key="14">
    <source>
        <dbReference type="PIRSR" id="PIRSR000168-1"/>
    </source>
</evidence>
<dbReference type="GO" id="GO:0005504">
    <property type="term" value="F:fatty acid binding"/>
    <property type="evidence" value="ECO:0007669"/>
    <property type="project" value="TreeGrafter"/>
</dbReference>
<dbReference type="GO" id="GO:0071949">
    <property type="term" value="F:FAD binding"/>
    <property type="evidence" value="ECO:0007669"/>
    <property type="project" value="InterPro"/>
</dbReference>
<dbReference type="UniPathway" id="UPA00661"/>
<dbReference type="GO" id="GO:0033540">
    <property type="term" value="P:fatty acid beta-oxidation using acyl-CoA oxidase"/>
    <property type="evidence" value="ECO:0007669"/>
    <property type="project" value="UniProtKB-UniPathway"/>
</dbReference>
<dbReference type="InterPro" id="IPR029320">
    <property type="entry name" value="Acyl-CoA_ox_N"/>
</dbReference>
<comment type="subunit">
    <text evidence="12">Heteropentamer composed of five different subunits.</text>
</comment>
<dbReference type="EMBL" id="JABELV010000108">
    <property type="protein sequence ID" value="KAG7530808.1"/>
    <property type="molecule type" value="Genomic_DNA"/>
</dbReference>
<dbReference type="SUPFAM" id="SSF56645">
    <property type="entry name" value="Acyl-CoA dehydrogenase NM domain-like"/>
    <property type="match status" value="1"/>
</dbReference>
<evidence type="ECO:0000256" key="10">
    <source>
        <dbReference type="ARBA" id="ARBA00023098"/>
    </source>
</evidence>
<feature type="domain" description="Acyl-CoA oxidase/dehydrogenase middle" evidence="17">
    <location>
        <begin position="148"/>
        <end position="256"/>
    </location>
</feature>
<comment type="cofactor">
    <cofactor evidence="2">
        <name>FAD</name>
        <dbReference type="ChEBI" id="CHEBI:57692"/>
    </cofactor>
</comment>
<evidence type="ECO:0000259" key="16">
    <source>
        <dbReference type="Pfam" id="PF01756"/>
    </source>
</evidence>
<keyword evidence="10" id="KW-0443">Lipid metabolism</keyword>
<comment type="catalytic activity">
    <reaction evidence="1">
        <text>a 2,3-saturated acyl-CoA + O2 = a (2E)-enoyl-CoA + H2O2</text>
        <dbReference type="Rhea" id="RHEA:38959"/>
        <dbReference type="ChEBI" id="CHEBI:15379"/>
        <dbReference type="ChEBI" id="CHEBI:16240"/>
        <dbReference type="ChEBI" id="CHEBI:58856"/>
        <dbReference type="ChEBI" id="CHEBI:65111"/>
        <dbReference type="EC" id="1.3.3.6"/>
    </reaction>
</comment>
<evidence type="ECO:0000313" key="21">
    <source>
        <dbReference type="Proteomes" id="UP000812966"/>
    </source>
</evidence>
<accession>A0A8K0JIK9</accession>
<dbReference type="OrthoDB" id="538336at2759"/>
<dbReference type="InterPro" id="IPR046373">
    <property type="entry name" value="Acyl-CoA_Oxase/DH_mid-dom_sf"/>
</dbReference>
<dbReference type="InterPro" id="IPR006091">
    <property type="entry name" value="Acyl-CoA_Oxase/DH_mid-dom"/>
</dbReference>
<dbReference type="InterPro" id="IPR037069">
    <property type="entry name" value="AcylCoA_DH/ox_N_sf"/>
</dbReference>
<dbReference type="Pfam" id="PF14749">
    <property type="entry name" value="Acyl-CoA_ox_N"/>
    <property type="match status" value="1"/>
</dbReference>
<name>A0A8K0JIK9_9TREE</name>
<reference evidence="20" key="1">
    <citation type="submission" date="2020-04" db="EMBL/GenBank/DDBJ databases">
        <title>Analysis of mating type loci in Filobasidium floriforme.</title>
        <authorList>
            <person name="Nowrousian M."/>
        </authorList>
    </citation>
    <scope>NUCLEOTIDE SEQUENCE</scope>
    <source>
        <strain evidence="20">CBS 6242</strain>
    </source>
</reference>
<dbReference type="InterPro" id="IPR009100">
    <property type="entry name" value="AcylCoA_DH/oxidase_NM_dom_sf"/>
</dbReference>